<dbReference type="AlphaFoldDB" id="A0A172WJ51"/>
<name>A0A172WJ51_9EURY</name>
<dbReference type="STRING" id="1712654.A7C91_10170"/>
<evidence type="ECO:0000313" key="1">
    <source>
        <dbReference type="EMBL" id="ANF23481.1"/>
    </source>
</evidence>
<dbReference type="OrthoDB" id="386417at2157"/>
<reference evidence="2" key="1">
    <citation type="journal article" date="2016" name="Syst. Appl. Microbiol.">
        <title>Thermococcus piezophilus sp. nov., a novel hyperthermophilic and piezophilic archaeon with a broad pressure range for growth, isolated from a deepest hydrothermal vent at the Mid-Cayman Rise.</title>
        <authorList>
            <person name="Dalmasso C."/>
            <person name="Oger P."/>
            <person name="Selva G."/>
            <person name="Courtine D."/>
            <person name="L'Haridon S."/>
            <person name="Garlaschelli A."/>
            <person name="Roussel E."/>
            <person name="Miyazaki J."/>
            <person name="Reveillaud J."/>
            <person name="Jebbar M."/>
            <person name="Takai K."/>
            <person name="Maignien L."/>
            <person name="Alain K."/>
        </authorList>
    </citation>
    <scope>NUCLEOTIDE SEQUENCE [LARGE SCALE GENOMIC DNA]</scope>
    <source>
        <strain evidence="2">CDGS</strain>
    </source>
</reference>
<gene>
    <name evidence="1" type="ORF">A7C91_10170</name>
</gene>
<dbReference type="EMBL" id="CP015520">
    <property type="protein sequence ID" value="ANF23481.1"/>
    <property type="molecule type" value="Genomic_DNA"/>
</dbReference>
<evidence type="ECO:0000313" key="2">
    <source>
        <dbReference type="Proteomes" id="UP000076969"/>
    </source>
</evidence>
<accession>A0A172WJ51</accession>
<dbReference type="RefSeq" id="WP_068667182.1">
    <property type="nucleotide sequence ID" value="NZ_CP015520.1"/>
</dbReference>
<dbReference type="Proteomes" id="UP000076969">
    <property type="component" value="Chromosome"/>
</dbReference>
<protein>
    <submittedName>
        <fullName evidence="1">Uncharacterized protein</fullName>
    </submittedName>
</protein>
<organism evidence="1 2">
    <name type="scientific">Thermococcus piezophilus</name>
    <dbReference type="NCBI Taxonomy" id="1712654"/>
    <lineage>
        <taxon>Archaea</taxon>
        <taxon>Methanobacteriati</taxon>
        <taxon>Methanobacteriota</taxon>
        <taxon>Thermococci</taxon>
        <taxon>Thermococcales</taxon>
        <taxon>Thermococcaceae</taxon>
        <taxon>Thermococcus</taxon>
    </lineage>
</organism>
<dbReference type="KEGG" id="tpie:A7C91_10170"/>
<keyword evidence="2" id="KW-1185">Reference proteome</keyword>
<sequence length="85" mass="9541">MKIPNSVLLVLGSGVVFTYVWRMQHTIGIRIAPKKIMKGEGSLPEDAYLTSRNIRDILPYLRGKEALAITRRPEVLKSVESPTYG</sequence>
<proteinExistence type="predicted"/>
<dbReference type="GeneID" id="28496562"/>